<dbReference type="InterPro" id="IPR011990">
    <property type="entry name" value="TPR-like_helical_dom_sf"/>
</dbReference>
<sequence>MSNDTGSILPDTNKPMLLWICSKPDHLLLLTAPSDLSSWLSNFNILRNKLILLSRCMDIACNQCGLELSDGKIFTFFLYLVMFLTIILLYQAPAEAVKPLYLQYARLEEDYGLAKQAMKVYDQATKAIPANEKLSTYEIYIARAAEIFGVPKTREIYEQVIESGLPEKDVKTTCMRYAELEKNLGEIDRACGIYVYASQFADP</sequence>
<keyword evidence="2" id="KW-0472">Membrane</keyword>
<dbReference type="InterPro" id="IPR045075">
    <property type="entry name" value="Syf1-like"/>
</dbReference>
<dbReference type="SUPFAM" id="SSF48452">
    <property type="entry name" value="TPR-like"/>
    <property type="match status" value="1"/>
</dbReference>
<organism evidence="4">
    <name type="scientific">Davidia involucrata</name>
    <name type="common">Dove tree</name>
    <dbReference type="NCBI Taxonomy" id="16924"/>
    <lineage>
        <taxon>Eukaryota</taxon>
        <taxon>Viridiplantae</taxon>
        <taxon>Streptophyta</taxon>
        <taxon>Embryophyta</taxon>
        <taxon>Tracheophyta</taxon>
        <taxon>Spermatophyta</taxon>
        <taxon>Magnoliopsida</taxon>
        <taxon>eudicotyledons</taxon>
        <taxon>Gunneridae</taxon>
        <taxon>Pentapetalae</taxon>
        <taxon>asterids</taxon>
        <taxon>Cornales</taxon>
        <taxon>Nyssaceae</taxon>
        <taxon>Davidia</taxon>
    </lineage>
</organism>
<dbReference type="GO" id="GO:0071014">
    <property type="term" value="C:post-mRNA release spliceosomal complex"/>
    <property type="evidence" value="ECO:0007669"/>
    <property type="project" value="TreeGrafter"/>
</dbReference>
<dbReference type="GO" id="GO:0000974">
    <property type="term" value="C:Prp19 complex"/>
    <property type="evidence" value="ECO:0007669"/>
    <property type="project" value="TreeGrafter"/>
</dbReference>
<dbReference type="GO" id="GO:0000349">
    <property type="term" value="P:generation of catalytic spliceosome for first transesterification step"/>
    <property type="evidence" value="ECO:0007669"/>
    <property type="project" value="TreeGrafter"/>
</dbReference>
<evidence type="ECO:0000259" key="3">
    <source>
        <dbReference type="Pfam" id="PF23231"/>
    </source>
</evidence>
<protein>
    <submittedName>
        <fullName evidence="4">Putative pre-mRNA-splicing factor SYF1</fullName>
    </submittedName>
</protein>
<keyword evidence="1" id="KW-0677">Repeat</keyword>
<dbReference type="InterPro" id="IPR055430">
    <property type="entry name" value="HAT_Syf1_CNRKL1_C"/>
</dbReference>
<reference evidence="4" key="1">
    <citation type="submission" date="2019-08" db="EMBL/GenBank/DDBJ databases">
        <title>Reference gene set and small RNA set construction with multiple tissues from Davidia involucrata Baill.</title>
        <authorList>
            <person name="Yang H."/>
            <person name="Zhou C."/>
            <person name="Li G."/>
            <person name="Wang J."/>
            <person name="Gao P."/>
            <person name="Wang M."/>
            <person name="Wang R."/>
            <person name="Zhao Y."/>
        </authorList>
    </citation>
    <scope>NUCLEOTIDE SEQUENCE</scope>
    <source>
        <tissue evidence="4">Mixed with DoveR01_LX</tissue>
    </source>
</reference>
<dbReference type="EMBL" id="GHES01037119">
    <property type="protein sequence ID" value="MPA67678.1"/>
    <property type="molecule type" value="Transcribed_RNA"/>
</dbReference>
<keyword evidence="2" id="KW-1133">Transmembrane helix</keyword>
<evidence type="ECO:0000256" key="2">
    <source>
        <dbReference type="SAM" id="Phobius"/>
    </source>
</evidence>
<dbReference type="Pfam" id="PF23231">
    <property type="entry name" value="HAT_Syf1_CNRKL1_C"/>
    <property type="match status" value="1"/>
</dbReference>
<feature type="transmembrane region" description="Helical" evidence="2">
    <location>
        <begin position="73"/>
        <end position="90"/>
    </location>
</feature>
<dbReference type="PANTHER" id="PTHR11246">
    <property type="entry name" value="PRE-MRNA SPLICING FACTOR"/>
    <property type="match status" value="1"/>
</dbReference>
<dbReference type="GO" id="GO:0071007">
    <property type="term" value="C:U2-type catalytic step 2 spliceosome"/>
    <property type="evidence" value="ECO:0007669"/>
    <property type="project" value="TreeGrafter"/>
</dbReference>
<keyword evidence="2" id="KW-0812">Transmembrane</keyword>
<name>A0A5B7BHG8_DAVIN</name>
<dbReference type="PANTHER" id="PTHR11246:SF5">
    <property type="entry name" value="PRE-MRNA-SPLICING FACTOR SYF1"/>
    <property type="match status" value="1"/>
</dbReference>
<proteinExistence type="predicted"/>
<evidence type="ECO:0000256" key="1">
    <source>
        <dbReference type="ARBA" id="ARBA00022737"/>
    </source>
</evidence>
<dbReference type="Gene3D" id="1.25.40.10">
    <property type="entry name" value="Tetratricopeptide repeat domain"/>
    <property type="match status" value="1"/>
</dbReference>
<accession>A0A5B7BHG8</accession>
<evidence type="ECO:0000313" key="4">
    <source>
        <dbReference type="EMBL" id="MPA67678.1"/>
    </source>
</evidence>
<gene>
    <name evidence="4" type="ORF">Din_037119</name>
</gene>
<feature type="domain" description="Pre-mRNA-splicing factor Syf1/CRNKL1-like C-terminal HAT-repeats" evidence="3">
    <location>
        <begin position="89"/>
        <end position="203"/>
    </location>
</feature>
<dbReference type="AlphaFoldDB" id="A0A5B7BHG8"/>